<name>A0A511F9Y9_9CELL</name>
<feature type="transmembrane region" description="Helical" evidence="2">
    <location>
        <begin position="264"/>
        <end position="283"/>
    </location>
</feature>
<evidence type="ECO:0000256" key="2">
    <source>
        <dbReference type="SAM" id="Phobius"/>
    </source>
</evidence>
<dbReference type="RefSeq" id="WP_246802972.1">
    <property type="nucleotide sequence ID" value="NZ_BJVQ01000010.1"/>
</dbReference>
<dbReference type="EMBL" id="BJVQ01000010">
    <property type="protein sequence ID" value="GEL46090.1"/>
    <property type="molecule type" value="Genomic_DNA"/>
</dbReference>
<sequence length="424" mass="43551">MPTPAALRTRRVIAALLIPLVLAAAIGMALTWPHGDRTTARTVEAVALDYPTATVTGTSTERCEGTVEDRATDGSIPATVPCLRVSATVTSGSERGRDVEVWATAGTTAADVPEGTRIRVEHYPATGQDAEVWAWHDYDRTLPLVTIALAFALAIVLVARARGLRALLGLVIAFAVIGVYLLPALLAGENAVVVALCASTLIMTAVLYLAHGLSLRTSTALLGTLAGLALTTGLGVLSAGWARLSGVSSEDSYRLAQLLGESGATSLRGLFLCGLVLAGLGVLNDVTITQASAVWELRAVSPGASRRELFAGGMRIGRDHIASTVYTIAFAYTGAALPVLLLLEIYQLPLGPTLTSGEFAEELVRTMVGSIGLVLAIPLTTAIAALVVTRAGAGASARHRDPSADGHAGHGGHGHAAALPAAGS</sequence>
<keyword evidence="2" id="KW-0472">Membrane</keyword>
<dbReference type="InterPro" id="IPR012507">
    <property type="entry name" value="YibE_F"/>
</dbReference>
<evidence type="ECO:0000313" key="5">
    <source>
        <dbReference type="Proteomes" id="UP000321723"/>
    </source>
</evidence>
<feature type="transmembrane region" description="Helical" evidence="2">
    <location>
        <begin position="324"/>
        <end position="346"/>
    </location>
</feature>
<comment type="caution">
    <text evidence="3">The sequence shown here is derived from an EMBL/GenBank/DDBJ whole genome shotgun (WGS) entry which is preliminary data.</text>
</comment>
<dbReference type="PANTHER" id="PTHR41771">
    <property type="entry name" value="MEMBRANE PROTEIN-RELATED"/>
    <property type="match status" value="1"/>
</dbReference>
<keyword evidence="2" id="KW-0812">Transmembrane</keyword>
<dbReference type="Proteomes" id="UP000564629">
    <property type="component" value="Unassembled WGS sequence"/>
</dbReference>
<keyword evidence="2" id="KW-1133">Transmembrane helix</keyword>
<dbReference type="PANTHER" id="PTHR41771:SF1">
    <property type="entry name" value="MEMBRANE PROTEIN"/>
    <property type="match status" value="1"/>
</dbReference>
<feature type="transmembrane region" description="Helical" evidence="2">
    <location>
        <begin position="222"/>
        <end position="244"/>
    </location>
</feature>
<dbReference type="Proteomes" id="UP000321723">
    <property type="component" value="Unassembled WGS sequence"/>
</dbReference>
<feature type="transmembrane region" description="Helical" evidence="2">
    <location>
        <begin position="12"/>
        <end position="32"/>
    </location>
</feature>
<evidence type="ECO:0000313" key="4">
    <source>
        <dbReference type="EMBL" id="MBB5474252.1"/>
    </source>
</evidence>
<evidence type="ECO:0000313" key="3">
    <source>
        <dbReference type="EMBL" id="GEL46090.1"/>
    </source>
</evidence>
<evidence type="ECO:0000313" key="6">
    <source>
        <dbReference type="Proteomes" id="UP000564629"/>
    </source>
</evidence>
<dbReference type="Pfam" id="PF07907">
    <property type="entry name" value="YibE_F"/>
    <property type="match status" value="1"/>
</dbReference>
<feature type="compositionally biased region" description="Basic and acidic residues" evidence="1">
    <location>
        <begin position="398"/>
        <end position="408"/>
    </location>
</feature>
<accession>A0A511F9Y9</accession>
<dbReference type="AlphaFoldDB" id="A0A511F9Y9"/>
<keyword evidence="5" id="KW-1185">Reference proteome</keyword>
<gene>
    <name evidence="3" type="ORF">CHO01_12060</name>
    <name evidence="4" type="ORF">HNR08_002988</name>
</gene>
<proteinExistence type="predicted"/>
<reference evidence="4 6" key="2">
    <citation type="submission" date="2020-08" db="EMBL/GenBank/DDBJ databases">
        <title>Sequencing the genomes of 1000 actinobacteria strains.</title>
        <authorList>
            <person name="Klenk H.-P."/>
        </authorList>
    </citation>
    <scope>NUCLEOTIDE SEQUENCE [LARGE SCALE GENOMIC DNA]</scope>
    <source>
        <strain evidence="4 6">DSM 9581</strain>
    </source>
</reference>
<feature type="transmembrane region" description="Helical" evidence="2">
    <location>
        <begin position="166"/>
        <end position="186"/>
    </location>
</feature>
<evidence type="ECO:0000256" key="1">
    <source>
        <dbReference type="SAM" id="MobiDB-lite"/>
    </source>
</evidence>
<organism evidence="3 5">
    <name type="scientific">Cellulomonas hominis</name>
    <dbReference type="NCBI Taxonomy" id="156981"/>
    <lineage>
        <taxon>Bacteria</taxon>
        <taxon>Bacillati</taxon>
        <taxon>Actinomycetota</taxon>
        <taxon>Actinomycetes</taxon>
        <taxon>Micrococcales</taxon>
        <taxon>Cellulomonadaceae</taxon>
        <taxon>Cellulomonas</taxon>
    </lineage>
</organism>
<feature type="transmembrane region" description="Helical" evidence="2">
    <location>
        <begin position="366"/>
        <end position="388"/>
    </location>
</feature>
<feature type="region of interest" description="Disordered" evidence="1">
    <location>
        <begin position="397"/>
        <end position="424"/>
    </location>
</feature>
<feature type="transmembrane region" description="Helical" evidence="2">
    <location>
        <begin position="192"/>
        <end position="210"/>
    </location>
</feature>
<protein>
    <submittedName>
        <fullName evidence="3 4">Membrane protein</fullName>
    </submittedName>
</protein>
<feature type="transmembrane region" description="Helical" evidence="2">
    <location>
        <begin position="141"/>
        <end position="159"/>
    </location>
</feature>
<reference evidence="3 5" key="1">
    <citation type="submission" date="2019-07" db="EMBL/GenBank/DDBJ databases">
        <title>Whole genome shotgun sequence of Cellulomonas hominis NBRC 16055.</title>
        <authorList>
            <person name="Hosoyama A."/>
            <person name="Uohara A."/>
            <person name="Ohji S."/>
            <person name="Ichikawa N."/>
        </authorList>
    </citation>
    <scope>NUCLEOTIDE SEQUENCE [LARGE SCALE GENOMIC DNA]</scope>
    <source>
        <strain evidence="3 5">NBRC 16055</strain>
    </source>
</reference>
<feature type="compositionally biased region" description="Low complexity" evidence="1">
    <location>
        <begin position="415"/>
        <end position="424"/>
    </location>
</feature>
<dbReference type="EMBL" id="JACHDN010000001">
    <property type="protein sequence ID" value="MBB5474252.1"/>
    <property type="molecule type" value="Genomic_DNA"/>
</dbReference>